<feature type="transmembrane region" description="Helical" evidence="5">
    <location>
        <begin position="283"/>
        <end position="301"/>
    </location>
</feature>
<feature type="transmembrane region" description="Helical" evidence="5">
    <location>
        <begin position="321"/>
        <end position="340"/>
    </location>
</feature>
<dbReference type="GO" id="GO:0016020">
    <property type="term" value="C:membrane"/>
    <property type="evidence" value="ECO:0007669"/>
    <property type="project" value="UniProtKB-SubCell"/>
</dbReference>
<evidence type="ECO:0000256" key="3">
    <source>
        <dbReference type="ARBA" id="ARBA00022989"/>
    </source>
</evidence>
<feature type="transmembrane region" description="Helical" evidence="5">
    <location>
        <begin position="258"/>
        <end position="274"/>
    </location>
</feature>
<dbReference type="InterPro" id="IPR051533">
    <property type="entry name" value="WaaL-like"/>
</dbReference>
<dbReference type="InterPro" id="IPR007016">
    <property type="entry name" value="O-antigen_ligase-rel_domated"/>
</dbReference>
<sequence>MGKMKLKKKADSATSDFIISWKKTNSIIAGIFTLIVISALPLVFRDYYFDILRVKYAFYYGTVLLMLAVTLIVAIIYIRIDNRLYKWANMKQICKGLTLRSLRKCDWAMIIFIITVAVSTFQSEYIYESFWGNEGRYMGLFLFLLYGASYFIISRFLSFRQWYLDAFLAAGMIACIIGILQYFKIDPIGFKAEIDPREYRMFTSTIGNINTYTSYLALISGMAVVLFTIEKNIYRRIWYLFNVIVSLFALITGISDNVYLALLALYGLLPLYLFSNIKGVKKYILLLAILFTEFQITGYINKRFSAHVLGIDGIFDIIAEFEYLAYLVILLWGAAVCLYIWDAHLSKKGAIRKERNTGRWIWLGVIVCAALSVCYALYDVNIAGNTERYGSLKTYLFIDDNWGTHRWYIWRIGMESYEKFPLIHKIFGYGPDTFGIITVQNYYEEMKSRYHEIFDSAHNEYLQYLITIGIAGLAAYLSLLFTSIVQMLRSSKKTPALMAIVFALVCYGAQAAVNISIPIVSPIMMTLLMIGVSVDRRADQS</sequence>
<dbReference type="Pfam" id="PF04932">
    <property type="entry name" value="Wzy_C"/>
    <property type="match status" value="1"/>
</dbReference>
<evidence type="ECO:0000259" key="6">
    <source>
        <dbReference type="Pfam" id="PF04932"/>
    </source>
</evidence>
<keyword evidence="4 5" id="KW-0472">Membrane</keyword>
<dbReference type="RefSeq" id="WP_154472256.1">
    <property type="nucleotide sequence ID" value="NZ_VUMD01000007.1"/>
</dbReference>
<keyword evidence="3 5" id="KW-1133">Transmembrane helix</keyword>
<feature type="transmembrane region" description="Helical" evidence="5">
    <location>
        <begin position="56"/>
        <end position="78"/>
    </location>
</feature>
<organism evidence="7 8">
    <name type="scientific">Clostridium porci</name>
    <dbReference type="NCBI Taxonomy" id="2605778"/>
    <lineage>
        <taxon>Bacteria</taxon>
        <taxon>Bacillati</taxon>
        <taxon>Bacillota</taxon>
        <taxon>Clostridia</taxon>
        <taxon>Eubacteriales</taxon>
        <taxon>Clostridiaceae</taxon>
        <taxon>Clostridium</taxon>
    </lineage>
</organism>
<keyword evidence="2 5" id="KW-0812">Transmembrane</keyword>
<feature type="domain" description="O-antigen ligase-related" evidence="6">
    <location>
        <begin position="333"/>
        <end position="477"/>
    </location>
</feature>
<keyword evidence="7" id="KW-0436">Ligase</keyword>
<dbReference type="Proteomes" id="UP000429958">
    <property type="component" value="Unassembled WGS sequence"/>
</dbReference>
<feature type="transmembrane region" description="Helical" evidence="5">
    <location>
        <begin position="105"/>
        <end position="123"/>
    </location>
</feature>
<dbReference type="EMBL" id="VUMD01000007">
    <property type="protein sequence ID" value="MSS36817.1"/>
    <property type="molecule type" value="Genomic_DNA"/>
</dbReference>
<reference evidence="7 8" key="1">
    <citation type="submission" date="2019-08" db="EMBL/GenBank/DDBJ databases">
        <title>In-depth cultivation of the pig gut microbiome towards novel bacterial diversity and tailored functional studies.</title>
        <authorList>
            <person name="Wylensek D."/>
            <person name="Hitch T.C.A."/>
            <person name="Clavel T."/>
        </authorList>
    </citation>
    <scope>NUCLEOTIDE SEQUENCE [LARGE SCALE GENOMIC DNA]</scope>
    <source>
        <strain evidence="7 8">WCA-389-WT-23D1</strain>
    </source>
</reference>
<comment type="subcellular location">
    <subcellularLocation>
        <location evidence="1">Membrane</location>
        <topology evidence="1">Multi-pass membrane protein</topology>
    </subcellularLocation>
</comment>
<feature type="transmembrane region" description="Helical" evidence="5">
    <location>
        <begin position="496"/>
        <end position="513"/>
    </location>
</feature>
<feature type="transmembrane region" description="Helical" evidence="5">
    <location>
        <begin position="209"/>
        <end position="229"/>
    </location>
</feature>
<evidence type="ECO:0000256" key="2">
    <source>
        <dbReference type="ARBA" id="ARBA00022692"/>
    </source>
</evidence>
<dbReference type="AlphaFoldDB" id="A0A7X2TCF4"/>
<feature type="transmembrane region" description="Helical" evidence="5">
    <location>
        <begin position="461"/>
        <end position="484"/>
    </location>
</feature>
<feature type="transmembrane region" description="Helical" evidence="5">
    <location>
        <begin position="236"/>
        <end position="252"/>
    </location>
</feature>
<evidence type="ECO:0000256" key="4">
    <source>
        <dbReference type="ARBA" id="ARBA00023136"/>
    </source>
</evidence>
<dbReference type="PANTHER" id="PTHR37422:SF13">
    <property type="entry name" value="LIPOPOLYSACCHARIDE BIOSYNTHESIS PROTEIN PA4999-RELATED"/>
    <property type="match status" value="1"/>
</dbReference>
<name>A0A7X2TCF4_9CLOT</name>
<accession>A0A7X2TCF4</accession>
<dbReference type="GO" id="GO:0016874">
    <property type="term" value="F:ligase activity"/>
    <property type="evidence" value="ECO:0007669"/>
    <property type="project" value="UniProtKB-KW"/>
</dbReference>
<feature type="transmembrane region" description="Helical" evidence="5">
    <location>
        <begin position="27"/>
        <end position="44"/>
    </location>
</feature>
<protein>
    <submittedName>
        <fullName evidence="7">O-antigen ligase family protein</fullName>
    </submittedName>
</protein>
<feature type="transmembrane region" description="Helical" evidence="5">
    <location>
        <begin position="360"/>
        <end position="378"/>
    </location>
</feature>
<evidence type="ECO:0000256" key="1">
    <source>
        <dbReference type="ARBA" id="ARBA00004141"/>
    </source>
</evidence>
<evidence type="ECO:0000313" key="7">
    <source>
        <dbReference type="EMBL" id="MSS36817.1"/>
    </source>
</evidence>
<dbReference type="PANTHER" id="PTHR37422">
    <property type="entry name" value="TEICHURONIC ACID BIOSYNTHESIS PROTEIN TUAE"/>
    <property type="match status" value="1"/>
</dbReference>
<feature type="transmembrane region" description="Helical" evidence="5">
    <location>
        <begin position="135"/>
        <end position="153"/>
    </location>
</feature>
<keyword evidence="8" id="KW-1185">Reference proteome</keyword>
<comment type="caution">
    <text evidence="7">The sequence shown here is derived from an EMBL/GenBank/DDBJ whole genome shotgun (WGS) entry which is preliminary data.</text>
</comment>
<gene>
    <name evidence="7" type="ORF">FYJ39_09585</name>
</gene>
<proteinExistence type="predicted"/>
<evidence type="ECO:0000313" key="8">
    <source>
        <dbReference type="Proteomes" id="UP000429958"/>
    </source>
</evidence>
<feature type="transmembrane region" description="Helical" evidence="5">
    <location>
        <begin position="162"/>
        <end position="183"/>
    </location>
</feature>
<evidence type="ECO:0000256" key="5">
    <source>
        <dbReference type="SAM" id="Phobius"/>
    </source>
</evidence>